<evidence type="ECO:0000256" key="7">
    <source>
        <dbReference type="ARBA" id="ARBA00048741"/>
    </source>
</evidence>
<dbReference type="InterPro" id="IPR006426">
    <property type="entry name" value="Asn_synth_AEB"/>
</dbReference>
<dbReference type="SUPFAM" id="SSF52402">
    <property type="entry name" value="Adenine nucleotide alpha hydrolases-like"/>
    <property type="match status" value="1"/>
</dbReference>
<evidence type="ECO:0000256" key="1">
    <source>
        <dbReference type="ARBA" id="ARBA00005187"/>
    </source>
</evidence>
<evidence type="ECO:0000256" key="3">
    <source>
        <dbReference type="ARBA" id="ARBA00012737"/>
    </source>
</evidence>
<dbReference type="Pfam" id="PF13537">
    <property type="entry name" value="GATase_7"/>
    <property type="match status" value="1"/>
</dbReference>
<dbReference type="PANTHER" id="PTHR43284">
    <property type="entry name" value="ASPARAGINE SYNTHETASE (GLUTAMINE-HYDROLYZING)"/>
    <property type="match status" value="1"/>
</dbReference>
<evidence type="ECO:0000256" key="5">
    <source>
        <dbReference type="ARBA" id="ARBA00022840"/>
    </source>
</evidence>
<evidence type="ECO:0000313" key="10">
    <source>
        <dbReference type="Proteomes" id="UP001460072"/>
    </source>
</evidence>
<feature type="domain" description="Glutamine amidotransferase type-2" evidence="8">
    <location>
        <begin position="2"/>
        <end position="235"/>
    </location>
</feature>
<evidence type="ECO:0000256" key="6">
    <source>
        <dbReference type="ARBA" id="ARBA00022962"/>
    </source>
</evidence>
<evidence type="ECO:0000256" key="2">
    <source>
        <dbReference type="ARBA" id="ARBA00005752"/>
    </source>
</evidence>
<dbReference type="InterPro" id="IPR033738">
    <property type="entry name" value="AsnB_N"/>
</dbReference>
<accession>A0ABU9N3N3</accession>
<dbReference type="InterPro" id="IPR051786">
    <property type="entry name" value="ASN_synthetase/amidase"/>
</dbReference>
<comment type="similarity">
    <text evidence="2">Belongs to the asparagine synthetase family.</text>
</comment>
<dbReference type="SUPFAM" id="SSF56235">
    <property type="entry name" value="N-terminal nucleophile aminohydrolases (Ntn hydrolases)"/>
    <property type="match status" value="1"/>
</dbReference>
<evidence type="ECO:0000259" key="8">
    <source>
        <dbReference type="PROSITE" id="PS51278"/>
    </source>
</evidence>
<name>A0ABU9N3N3_9FLAO</name>
<keyword evidence="4" id="KW-0547">Nucleotide-binding</keyword>
<proteinExistence type="inferred from homology"/>
<dbReference type="RefSeq" id="WP_342695227.1">
    <property type="nucleotide sequence ID" value="NZ_JBCGDO010000004.1"/>
</dbReference>
<protein>
    <recommendedName>
        <fullName evidence="3">asparagine synthase (glutamine-hydrolyzing)</fullName>
        <ecNumber evidence="3">6.3.5.4</ecNumber>
    </recommendedName>
</protein>
<dbReference type="GO" id="GO:0004066">
    <property type="term" value="F:asparagine synthase (glutamine-hydrolyzing) activity"/>
    <property type="evidence" value="ECO:0007669"/>
    <property type="project" value="UniProtKB-EC"/>
</dbReference>
<dbReference type="NCBIfam" id="TIGR01536">
    <property type="entry name" value="asn_synth_AEB"/>
    <property type="match status" value="1"/>
</dbReference>
<dbReference type="InterPro" id="IPR017932">
    <property type="entry name" value="GATase_2_dom"/>
</dbReference>
<dbReference type="PROSITE" id="PS51278">
    <property type="entry name" value="GATASE_TYPE_2"/>
    <property type="match status" value="1"/>
</dbReference>
<sequence length="630" mass="71974">MCGFTGYLTLATTFDTTTSVIRDMIAIQKHRGPDDSGIVGINTSSQEYEEVHANGSENFTLPKNLIFGFNRLSILDLSPNGHQPMISPDKKIVLMMNGEVYNAFDFKDELLQKGHSFKSTSDTEIVLHLYMEYGMEKMIKMLNGMFAIAIYDFELDTLFLARDRFGIKPLYILKEDNRIAFASEMKSFKPLPNFRFEPDFSRIDEFLLFRNLINTTLFKNISNCTPGTFLSIKGGTIETTVFYDINNEGSSTILAKDSQEMLAQALQKSVNSQMISDVKLGCQLSGGVDSSLVTYFAAEKVGKGNLETVSITFNDPKFSEEKYINYVAEKLSLKAHKYEMDAQYYFEVLEKAIWHFEHPLNHPNTIGIYLLSQQAKKHVTVLLSGEGADESLAGYSRFIRAKENKIFSKLFFSGLKKNKRSIVDYLIYAFNPDKKMIMETAFGSIDTSKSLKPDFNLANAIKERIKTIKRLSGDTNLRQRKYELLTYLPDLLMRQDKMSMAHSIENRVPFLDNEMVSMSLTIPSDALLAPFKNKMQAKKVLKNICATKFGDDFAFRNKQGFGIPLREFMTTKVFQEKWERTIEPGLRKRDLFELNELSVAVKNIKKASPEQLDTIWLLLGFETWAQQYLD</sequence>
<dbReference type="InterPro" id="IPR029055">
    <property type="entry name" value="Ntn_hydrolases_N"/>
</dbReference>
<dbReference type="Proteomes" id="UP001460072">
    <property type="component" value="Unassembled WGS sequence"/>
</dbReference>
<evidence type="ECO:0000313" key="9">
    <source>
        <dbReference type="EMBL" id="MEM0542006.1"/>
    </source>
</evidence>
<dbReference type="Gene3D" id="3.60.20.10">
    <property type="entry name" value="Glutamine Phosphoribosylpyrophosphate, subunit 1, domain 1"/>
    <property type="match status" value="1"/>
</dbReference>
<comment type="pathway">
    <text evidence="1">Amino-acid biosynthesis; L-asparagine biosynthesis; L-asparagine from L-aspartate (L-Gln route): step 1/1.</text>
</comment>
<gene>
    <name evidence="9" type="primary">asnB</name>
    <name evidence="9" type="ORF">WFZ85_05230</name>
</gene>
<evidence type="ECO:0000256" key="4">
    <source>
        <dbReference type="ARBA" id="ARBA00022741"/>
    </source>
</evidence>
<dbReference type="PIRSF" id="PIRSF001589">
    <property type="entry name" value="Asn_synthetase_glu-h"/>
    <property type="match status" value="1"/>
</dbReference>
<reference evidence="9 10" key="1">
    <citation type="submission" date="2024-03" db="EMBL/GenBank/DDBJ databases">
        <title>Two novel species of the genus Flavobacterium exhibiting potentially degradation of complex polysaccharides.</title>
        <authorList>
            <person name="Lian X."/>
        </authorList>
    </citation>
    <scope>NUCLEOTIDE SEQUENCE [LARGE SCALE GENOMIC DNA]</scope>
    <source>
        <strain evidence="10">j3</strain>
    </source>
</reference>
<dbReference type="CDD" id="cd01991">
    <property type="entry name" value="Asn_synthase_B_C"/>
    <property type="match status" value="1"/>
</dbReference>
<keyword evidence="5" id="KW-0067">ATP-binding</keyword>
<organism evidence="9 10">
    <name type="scientific">Flavobacterium aureirubrum</name>
    <dbReference type="NCBI Taxonomy" id="3133147"/>
    <lineage>
        <taxon>Bacteria</taxon>
        <taxon>Pseudomonadati</taxon>
        <taxon>Bacteroidota</taxon>
        <taxon>Flavobacteriia</taxon>
        <taxon>Flavobacteriales</taxon>
        <taxon>Flavobacteriaceae</taxon>
        <taxon>Flavobacterium</taxon>
    </lineage>
</organism>
<dbReference type="Gene3D" id="3.40.50.620">
    <property type="entry name" value="HUPs"/>
    <property type="match status" value="1"/>
</dbReference>
<comment type="catalytic activity">
    <reaction evidence="7">
        <text>L-aspartate + L-glutamine + ATP + H2O = L-asparagine + L-glutamate + AMP + diphosphate + H(+)</text>
        <dbReference type="Rhea" id="RHEA:12228"/>
        <dbReference type="ChEBI" id="CHEBI:15377"/>
        <dbReference type="ChEBI" id="CHEBI:15378"/>
        <dbReference type="ChEBI" id="CHEBI:29985"/>
        <dbReference type="ChEBI" id="CHEBI:29991"/>
        <dbReference type="ChEBI" id="CHEBI:30616"/>
        <dbReference type="ChEBI" id="CHEBI:33019"/>
        <dbReference type="ChEBI" id="CHEBI:58048"/>
        <dbReference type="ChEBI" id="CHEBI:58359"/>
        <dbReference type="ChEBI" id="CHEBI:456215"/>
        <dbReference type="EC" id="6.3.5.4"/>
    </reaction>
</comment>
<dbReference type="CDD" id="cd00712">
    <property type="entry name" value="AsnB"/>
    <property type="match status" value="1"/>
</dbReference>
<dbReference type="InterPro" id="IPR014729">
    <property type="entry name" value="Rossmann-like_a/b/a_fold"/>
</dbReference>
<keyword evidence="6" id="KW-0315">Glutamine amidotransferase</keyword>
<comment type="caution">
    <text evidence="9">The sequence shown here is derived from an EMBL/GenBank/DDBJ whole genome shotgun (WGS) entry which is preliminary data.</text>
</comment>
<dbReference type="Pfam" id="PF00733">
    <property type="entry name" value="Asn_synthase"/>
    <property type="match status" value="1"/>
</dbReference>
<dbReference type="EC" id="6.3.5.4" evidence="3"/>
<keyword evidence="9" id="KW-0436">Ligase</keyword>
<dbReference type="EMBL" id="JBCGDO010000004">
    <property type="protein sequence ID" value="MEM0542006.1"/>
    <property type="molecule type" value="Genomic_DNA"/>
</dbReference>
<dbReference type="InterPro" id="IPR001962">
    <property type="entry name" value="Asn_synthase"/>
</dbReference>
<dbReference type="PANTHER" id="PTHR43284:SF1">
    <property type="entry name" value="ASPARAGINE SYNTHETASE"/>
    <property type="match status" value="1"/>
</dbReference>
<keyword evidence="10" id="KW-1185">Reference proteome</keyword>